<dbReference type="Gene3D" id="1.20.5.170">
    <property type="match status" value="1"/>
</dbReference>
<dbReference type="Proteomes" id="UP000187283">
    <property type="component" value="Unassembled WGS sequence"/>
</dbReference>
<dbReference type="OrthoDB" id="295274at2759"/>
<organism evidence="4 5">
    <name type="scientific">Smittium culicis</name>
    <dbReference type="NCBI Taxonomy" id="133412"/>
    <lineage>
        <taxon>Eukaryota</taxon>
        <taxon>Fungi</taxon>
        <taxon>Fungi incertae sedis</taxon>
        <taxon>Zoopagomycota</taxon>
        <taxon>Kickxellomycotina</taxon>
        <taxon>Harpellomycetes</taxon>
        <taxon>Harpellales</taxon>
        <taxon>Legeriomycetaceae</taxon>
        <taxon>Smittium</taxon>
    </lineage>
</organism>
<dbReference type="InterPro" id="IPR046347">
    <property type="entry name" value="bZIP_sf"/>
</dbReference>
<name>A0A1R1XCY2_9FUNG</name>
<dbReference type="EMBL" id="LSSN01003942">
    <property type="protein sequence ID" value="OMJ12490.1"/>
    <property type="molecule type" value="Genomic_DNA"/>
</dbReference>
<proteinExistence type="predicted"/>
<protein>
    <recommendedName>
        <fullName evidence="3">BZIP domain-containing protein</fullName>
    </recommendedName>
</protein>
<keyword evidence="1" id="KW-0175">Coiled coil</keyword>
<feature type="region of interest" description="Disordered" evidence="2">
    <location>
        <begin position="1"/>
        <end position="27"/>
    </location>
</feature>
<dbReference type="InterPro" id="IPR004827">
    <property type="entry name" value="bZIP"/>
</dbReference>
<dbReference type="SUPFAM" id="SSF57959">
    <property type="entry name" value="Leucine zipper domain"/>
    <property type="match status" value="1"/>
</dbReference>
<dbReference type="STRING" id="133412.A0A1R1XCY2"/>
<reference evidence="4 5" key="1">
    <citation type="submission" date="2017-01" db="EMBL/GenBank/DDBJ databases">
        <authorList>
            <person name="Mah S.A."/>
            <person name="Swanson W.J."/>
            <person name="Moy G.W."/>
            <person name="Vacquier V.D."/>
        </authorList>
    </citation>
    <scope>NUCLEOTIDE SEQUENCE [LARGE SCALE GENOMIC DNA]</scope>
    <source>
        <strain evidence="4 5">GSMNP</strain>
    </source>
</reference>
<evidence type="ECO:0000313" key="5">
    <source>
        <dbReference type="Proteomes" id="UP000187283"/>
    </source>
</evidence>
<dbReference type="GO" id="GO:0003700">
    <property type="term" value="F:DNA-binding transcription factor activity"/>
    <property type="evidence" value="ECO:0007669"/>
    <property type="project" value="InterPro"/>
</dbReference>
<sequence length="264" mass="30753">MEVDGYGSAEFISTERKPGARKRSITPSDELFLESEYAPYSNKKIHGVDKSVLSSPTSSATNTYSEYKLGAISHNNSSLNSQTEYPFSNAEHRHNPNYITQNQQHLYLSNAPVNGMLNQLQGKINSPRIKAFEEKKKNYHTTNQNYSNDLNRIEPRNYISFNSPKNENQLLKRQERMFESPPKYRREFLRQKSNANNIPDIDNKMPLNEKLERRLQRNRVAAKECRLRKKKYISGLEATIEELKNTNSLLLRKIKDLENQINKR</sequence>
<dbReference type="Pfam" id="PF00170">
    <property type="entry name" value="bZIP_1"/>
    <property type="match status" value="1"/>
</dbReference>
<evidence type="ECO:0000256" key="2">
    <source>
        <dbReference type="SAM" id="MobiDB-lite"/>
    </source>
</evidence>
<gene>
    <name evidence="4" type="ORF">AYI70_g9083</name>
</gene>
<comment type="caution">
    <text evidence="4">The sequence shown here is derived from an EMBL/GenBank/DDBJ whole genome shotgun (WGS) entry which is preliminary data.</text>
</comment>
<dbReference type="AlphaFoldDB" id="A0A1R1XCY2"/>
<evidence type="ECO:0000259" key="3">
    <source>
        <dbReference type="PROSITE" id="PS50217"/>
    </source>
</evidence>
<evidence type="ECO:0000313" key="4">
    <source>
        <dbReference type="EMBL" id="OMJ12490.1"/>
    </source>
</evidence>
<dbReference type="PROSITE" id="PS50217">
    <property type="entry name" value="BZIP"/>
    <property type="match status" value="1"/>
</dbReference>
<feature type="coiled-coil region" evidence="1">
    <location>
        <begin position="208"/>
        <end position="260"/>
    </location>
</feature>
<feature type="domain" description="BZIP" evidence="3">
    <location>
        <begin position="208"/>
        <end position="264"/>
    </location>
</feature>
<keyword evidence="5" id="KW-1185">Reference proteome</keyword>
<dbReference type="PROSITE" id="PS00036">
    <property type="entry name" value="BZIP_BASIC"/>
    <property type="match status" value="1"/>
</dbReference>
<dbReference type="SMART" id="SM00338">
    <property type="entry name" value="BRLZ"/>
    <property type="match status" value="1"/>
</dbReference>
<evidence type="ECO:0000256" key="1">
    <source>
        <dbReference type="SAM" id="Coils"/>
    </source>
</evidence>
<accession>A0A1R1XCY2</accession>